<gene>
    <name evidence="1" type="ORF">QID03_14135</name>
</gene>
<accession>A0ABT6Y1R0</accession>
<dbReference type="Proteomes" id="UP001529245">
    <property type="component" value="Unassembled WGS sequence"/>
</dbReference>
<evidence type="ECO:0000313" key="1">
    <source>
        <dbReference type="EMBL" id="MDI9261296.1"/>
    </source>
</evidence>
<reference evidence="1 2" key="1">
    <citation type="submission" date="2023-04" db="EMBL/GenBank/DDBJ databases">
        <title>A. sendaiensis sub sp. chiapanensis a novel subspecie with specific adaptation in bacterial cell wall isolated from an active volcano.</title>
        <authorList>
            <person name="Alvarez Gutierrez P.E."/>
            <person name="Ortiz Cortes L.Y."/>
        </authorList>
    </citation>
    <scope>NUCLEOTIDE SEQUENCE [LARGE SCALE GENOMIC DNA]</scope>
    <source>
        <strain evidence="1 2">PA2</strain>
    </source>
</reference>
<protein>
    <submittedName>
        <fullName evidence="1">Uncharacterized protein</fullName>
    </submittedName>
</protein>
<name>A0ABT6Y1R0_ALISE</name>
<keyword evidence="2" id="KW-1185">Reference proteome</keyword>
<dbReference type="EMBL" id="JASGCB010000044">
    <property type="protein sequence ID" value="MDI9261296.1"/>
    <property type="molecule type" value="Genomic_DNA"/>
</dbReference>
<dbReference type="RefSeq" id="WP_283204689.1">
    <property type="nucleotide sequence ID" value="NZ_JASGCB010000044.1"/>
</dbReference>
<comment type="caution">
    <text evidence="1">The sequence shown here is derived from an EMBL/GenBank/DDBJ whole genome shotgun (WGS) entry which is preliminary data.</text>
</comment>
<proteinExistence type="predicted"/>
<evidence type="ECO:0000313" key="2">
    <source>
        <dbReference type="Proteomes" id="UP001529245"/>
    </source>
</evidence>
<organism evidence="1 2">
    <name type="scientific">Alicyclobacillus sendaiensis PA2</name>
    <dbReference type="NCBI Taxonomy" id="3029425"/>
    <lineage>
        <taxon>Bacteria</taxon>
        <taxon>Bacillati</taxon>
        <taxon>Bacillota</taxon>
        <taxon>Bacilli</taxon>
        <taxon>Bacillales</taxon>
        <taxon>Alicyclobacillaceae</taxon>
        <taxon>Alicyclobacillus</taxon>
    </lineage>
</organism>
<sequence>MAKLSDEMKKIQHQRKEALDRAMDAWINMDRGIAHHKSLLNQLFDWFITEVSQGDSYLHISKDDDGVYYCRIEVKTGKNTFSVNGIAHADRVELKIGNQSFGSSDLTQLKESLEQKFLAWYKEIQLSSL</sequence>